<dbReference type="Proteomes" id="UP000264002">
    <property type="component" value="Unassembled WGS sequence"/>
</dbReference>
<dbReference type="InterPro" id="IPR004107">
    <property type="entry name" value="Integrase_SAM-like_N"/>
</dbReference>
<dbReference type="InterPro" id="IPR011010">
    <property type="entry name" value="DNA_brk_join_enz"/>
</dbReference>
<dbReference type="InterPro" id="IPR010998">
    <property type="entry name" value="Integrase_recombinase_N"/>
</dbReference>
<dbReference type="GO" id="GO:0007059">
    <property type="term" value="P:chromosome segregation"/>
    <property type="evidence" value="ECO:0007669"/>
    <property type="project" value="UniProtKB-KW"/>
</dbReference>
<evidence type="ECO:0000256" key="1">
    <source>
        <dbReference type="ARBA" id="ARBA00022829"/>
    </source>
</evidence>
<dbReference type="AlphaFoldDB" id="A0A372MEE1"/>
<dbReference type="SUPFAM" id="SSF56349">
    <property type="entry name" value="DNA breaking-rejoining enzymes"/>
    <property type="match status" value="1"/>
</dbReference>
<reference evidence="9" key="1">
    <citation type="submission" date="2018-08" db="EMBL/GenBank/DDBJ databases">
        <authorList>
            <person name="Grouzdev D.S."/>
            <person name="Krutkina M.S."/>
        </authorList>
    </citation>
    <scope>NUCLEOTIDE SEQUENCE [LARGE SCALE GENOMIC DNA]</scope>
    <source>
        <strain evidence="9">4-11</strain>
    </source>
</reference>
<evidence type="ECO:0000313" key="9">
    <source>
        <dbReference type="Proteomes" id="UP000264002"/>
    </source>
</evidence>
<accession>A0A372MEE1</accession>
<dbReference type="InterPro" id="IPR044068">
    <property type="entry name" value="CB"/>
</dbReference>
<evidence type="ECO:0000256" key="5">
    <source>
        <dbReference type="PROSITE-ProRule" id="PRU01248"/>
    </source>
</evidence>
<evidence type="ECO:0000256" key="4">
    <source>
        <dbReference type="ARBA" id="ARBA00023172"/>
    </source>
</evidence>
<evidence type="ECO:0000259" key="7">
    <source>
        <dbReference type="PROSITE" id="PS51900"/>
    </source>
</evidence>
<dbReference type="PROSITE" id="PS51900">
    <property type="entry name" value="CB"/>
    <property type="match status" value="1"/>
</dbReference>
<dbReference type="PROSITE" id="PS51898">
    <property type="entry name" value="TYR_RECOMBINASE"/>
    <property type="match status" value="1"/>
</dbReference>
<reference evidence="8 9" key="2">
    <citation type="submission" date="2018-09" db="EMBL/GenBank/DDBJ databases">
        <title>Genome of Sphaerochaeta halotolerans strain 4-11.</title>
        <authorList>
            <person name="Nazina T.N."/>
            <person name="Sokolova D.S."/>
        </authorList>
    </citation>
    <scope>NUCLEOTIDE SEQUENCE [LARGE SCALE GENOMIC DNA]</scope>
    <source>
        <strain evidence="8 9">4-11</strain>
    </source>
</reference>
<keyword evidence="9" id="KW-1185">Reference proteome</keyword>
<dbReference type="GO" id="GO:0006310">
    <property type="term" value="P:DNA recombination"/>
    <property type="evidence" value="ECO:0007669"/>
    <property type="project" value="UniProtKB-KW"/>
</dbReference>
<feature type="domain" description="Core-binding (CB)" evidence="7">
    <location>
        <begin position="5"/>
        <end position="100"/>
    </location>
</feature>
<dbReference type="Gene3D" id="1.10.443.10">
    <property type="entry name" value="Intergrase catalytic core"/>
    <property type="match status" value="1"/>
</dbReference>
<proteinExistence type="predicted"/>
<dbReference type="EMBL" id="QUWK01000028">
    <property type="protein sequence ID" value="RFU93646.1"/>
    <property type="molecule type" value="Genomic_DNA"/>
</dbReference>
<evidence type="ECO:0000256" key="3">
    <source>
        <dbReference type="ARBA" id="ARBA00023125"/>
    </source>
</evidence>
<keyword evidence="4" id="KW-0233">DNA recombination</keyword>
<keyword evidence="1" id="KW-0159">Chromosome partition</keyword>
<dbReference type="PANTHER" id="PTHR30349:SF81">
    <property type="entry name" value="TYROSINE RECOMBINASE XERC"/>
    <property type="match status" value="1"/>
</dbReference>
<gene>
    <name evidence="8" type="ORF">DYP60_13745</name>
</gene>
<dbReference type="InterPro" id="IPR002104">
    <property type="entry name" value="Integrase_catalytic"/>
</dbReference>
<evidence type="ECO:0000259" key="6">
    <source>
        <dbReference type="PROSITE" id="PS51898"/>
    </source>
</evidence>
<keyword evidence="2" id="KW-0229">DNA integration</keyword>
<organism evidence="8 9">
    <name type="scientific">Sphaerochaeta halotolerans</name>
    <dbReference type="NCBI Taxonomy" id="2293840"/>
    <lineage>
        <taxon>Bacteria</taxon>
        <taxon>Pseudomonadati</taxon>
        <taxon>Spirochaetota</taxon>
        <taxon>Spirochaetia</taxon>
        <taxon>Spirochaetales</taxon>
        <taxon>Sphaerochaetaceae</taxon>
        <taxon>Sphaerochaeta</taxon>
    </lineage>
</organism>
<evidence type="ECO:0000256" key="2">
    <source>
        <dbReference type="ARBA" id="ARBA00022908"/>
    </source>
</evidence>
<dbReference type="InterPro" id="IPR013762">
    <property type="entry name" value="Integrase-like_cat_sf"/>
</dbReference>
<dbReference type="GO" id="GO:0003677">
    <property type="term" value="F:DNA binding"/>
    <property type="evidence" value="ECO:0007669"/>
    <property type="project" value="UniProtKB-UniRule"/>
</dbReference>
<comment type="caution">
    <text evidence="8">The sequence shown here is derived from an EMBL/GenBank/DDBJ whole genome shotgun (WGS) entry which is preliminary data.</text>
</comment>
<sequence length="342" mass="38850">MKKPETSTLFFSQTLAYLDVYLPAQRGCSPMTIDSYRDALTVFKRFVEEELHGTVFTFGFKDCTRDCILHFLESLKNKGNAPGTRNQRLATLKSYLEFASQNDISIVPIYIGAKGVTATKNPEKEREVLSEAALDAIFAEPKNSRLGVRDKTLMILLYDTGTRISELLNIRLTDIFLKKEGSYIIVTGKGSKQRPLYLSDKTVNHLKNYMSLYHPEATDSNQYLFYTIIRGRKGRMSVGNAERIIKQHAEAARKKCPEVPAHVHPHAFRRTLATQLYQEGTSLALVSSLLGHSNIETTRLYAKPSDEMLRNAILSIQPIAERPLTKKWKDHKENCRNFSGLR</sequence>
<dbReference type="PANTHER" id="PTHR30349">
    <property type="entry name" value="PHAGE INTEGRASE-RELATED"/>
    <property type="match status" value="1"/>
</dbReference>
<protein>
    <submittedName>
        <fullName evidence="8">Integrase</fullName>
    </submittedName>
</protein>
<evidence type="ECO:0000313" key="8">
    <source>
        <dbReference type="EMBL" id="RFU93646.1"/>
    </source>
</evidence>
<dbReference type="Gene3D" id="1.10.150.130">
    <property type="match status" value="1"/>
</dbReference>
<keyword evidence="3 5" id="KW-0238">DNA-binding</keyword>
<name>A0A372MEE1_9SPIR</name>
<dbReference type="RefSeq" id="WP_117331586.1">
    <property type="nucleotide sequence ID" value="NZ_QUWK01000028.1"/>
</dbReference>
<dbReference type="Pfam" id="PF02899">
    <property type="entry name" value="Phage_int_SAM_1"/>
    <property type="match status" value="1"/>
</dbReference>
<dbReference type="Pfam" id="PF00589">
    <property type="entry name" value="Phage_integrase"/>
    <property type="match status" value="1"/>
</dbReference>
<feature type="domain" description="Tyr recombinase" evidence="6">
    <location>
        <begin position="124"/>
        <end position="314"/>
    </location>
</feature>
<dbReference type="InterPro" id="IPR050090">
    <property type="entry name" value="Tyrosine_recombinase_XerCD"/>
</dbReference>
<dbReference type="GO" id="GO:0015074">
    <property type="term" value="P:DNA integration"/>
    <property type="evidence" value="ECO:0007669"/>
    <property type="project" value="UniProtKB-KW"/>
</dbReference>